<evidence type="ECO:0000313" key="3">
    <source>
        <dbReference type="EMBL" id="QDU81419.1"/>
    </source>
</evidence>
<dbReference type="PRINTS" id="PR00081">
    <property type="entry name" value="GDHRDH"/>
</dbReference>
<reference evidence="3 4" key="1">
    <citation type="submission" date="2019-02" db="EMBL/GenBank/DDBJ databases">
        <title>Deep-cultivation of Planctomycetes and their phenomic and genomic characterization uncovers novel biology.</title>
        <authorList>
            <person name="Wiegand S."/>
            <person name="Jogler M."/>
            <person name="Boedeker C."/>
            <person name="Pinto D."/>
            <person name="Vollmers J."/>
            <person name="Rivas-Marin E."/>
            <person name="Kohn T."/>
            <person name="Peeters S.H."/>
            <person name="Heuer A."/>
            <person name="Rast P."/>
            <person name="Oberbeckmann S."/>
            <person name="Bunk B."/>
            <person name="Jeske O."/>
            <person name="Meyerdierks A."/>
            <person name="Storesund J.E."/>
            <person name="Kallscheuer N."/>
            <person name="Luecker S."/>
            <person name="Lage O.M."/>
            <person name="Pohl T."/>
            <person name="Merkel B.J."/>
            <person name="Hornburger P."/>
            <person name="Mueller R.-W."/>
            <person name="Bruemmer F."/>
            <person name="Labrenz M."/>
            <person name="Spormann A.M."/>
            <person name="Op den Camp H."/>
            <person name="Overmann J."/>
            <person name="Amann R."/>
            <person name="Jetten M.S.M."/>
            <person name="Mascher T."/>
            <person name="Medema M.H."/>
            <person name="Devos D.P."/>
            <person name="Kaster A.-K."/>
            <person name="Ovreas L."/>
            <person name="Rohde M."/>
            <person name="Galperin M.Y."/>
            <person name="Jogler C."/>
        </authorList>
    </citation>
    <scope>NUCLEOTIDE SEQUENCE [LARGE SCALE GENOMIC DNA]</scope>
    <source>
        <strain evidence="3 4">Pla110</strain>
    </source>
</reference>
<dbReference type="Gene3D" id="3.40.50.720">
    <property type="entry name" value="NAD(P)-binding Rossmann-like Domain"/>
    <property type="match status" value="1"/>
</dbReference>
<comment type="similarity">
    <text evidence="1">Belongs to the short-chain dehydrogenases/reductases (SDR) family.</text>
</comment>
<dbReference type="OrthoDB" id="266183at2"/>
<dbReference type="SUPFAM" id="SSF51735">
    <property type="entry name" value="NAD(P)-binding Rossmann-fold domains"/>
    <property type="match status" value="1"/>
</dbReference>
<evidence type="ECO:0000313" key="4">
    <source>
        <dbReference type="Proteomes" id="UP000317178"/>
    </source>
</evidence>
<evidence type="ECO:0000256" key="1">
    <source>
        <dbReference type="ARBA" id="ARBA00006484"/>
    </source>
</evidence>
<organism evidence="3 4">
    <name type="scientific">Polystyrenella longa</name>
    <dbReference type="NCBI Taxonomy" id="2528007"/>
    <lineage>
        <taxon>Bacteria</taxon>
        <taxon>Pseudomonadati</taxon>
        <taxon>Planctomycetota</taxon>
        <taxon>Planctomycetia</taxon>
        <taxon>Planctomycetales</taxon>
        <taxon>Planctomycetaceae</taxon>
        <taxon>Polystyrenella</taxon>
    </lineage>
</organism>
<dbReference type="AlphaFoldDB" id="A0A518CQB6"/>
<dbReference type="PROSITE" id="PS00061">
    <property type="entry name" value="ADH_SHORT"/>
    <property type="match status" value="1"/>
</dbReference>
<keyword evidence="4" id="KW-1185">Reference proteome</keyword>
<dbReference type="InterPro" id="IPR036291">
    <property type="entry name" value="NAD(P)-bd_dom_sf"/>
</dbReference>
<dbReference type="CDD" id="cd05233">
    <property type="entry name" value="SDR_c"/>
    <property type="match status" value="1"/>
</dbReference>
<dbReference type="KEGG" id="plon:Pla110_31600"/>
<protein>
    <submittedName>
        <fullName evidence="3">Cyclopentanol dehydrogenase</fullName>
        <ecNumber evidence="3">1.1.1.163</ecNumber>
    </submittedName>
</protein>
<accession>A0A518CQB6</accession>
<dbReference type="Pfam" id="PF13561">
    <property type="entry name" value="adh_short_C2"/>
    <property type="match status" value="1"/>
</dbReference>
<dbReference type="Proteomes" id="UP000317178">
    <property type="component" value="Chromosome"/>
</dbReference>
<keyword evidence="2 3" id="KW-0560">Oxidoreductase</keyword>
<dbReference type="EMBL" id="CP036281">
    <property type="protein sequence ID" value="QDU81419.1"/>
    <property type="molecule type" value="Genomic_DNA"/>
</dbReference>
<proteinExistence type="inferred from homology"/>
<dbReference type="EC" id="1.1.1.163" evidence="3"/>
<gene>
    <name evidence="3" type="primary">cpnA_2</name>
    <name evidence="3" type="ORF">Pla110_31600</name>
</gene>
<dbReference type="PANTHER" id="PTHR24321">
    <property type="entry name" value="DEHYDROGENASES, SHORT CHAIN"/>
    <property type="match status" value="1"/>
</dbReference>
<sequence>MRLANKVVVVTGGGTGIGKAICLRFAEEGGEIIVVDQNQETGKQTAEEIESAGGKACYLFCDLSLETEILALTASIQNKYDRIDVLVNNAAMFLLKGIDATREDWEQILSVNVIGYALTCKHLLPLLRKSSAGAIVNLGSISSFIAQPQFVTYNATKAAIVSMTRCLALDLAPENIRVNAVCPGTIWTQIVERLTKEAGLTREQADAHPDWGGAHMIPRIADPREVANAALFLASEEASFITAECLMVDGGYTAK</sequence>
<name>A0A518CQB6_9PLAN</name>
<dbReference type="GO" id="GO:0055041">
    <property type="term" value="F:cyclopentanol dehydrogenase activity"/>
    <property type="evidence" value="ECO:0007669"/>
    <property type="project" value="UniProtKB-EC"/>
</dbReference>
<dbReference type="NCBIfam" id="NF005559">
    <property type="entry name" value="PRK07231.1"/>
    <property type="match status" value="1"/>
</dbReference>
<dbReference type="FunFam" id="3.40.50.720:FF:000084">
    <property type="entry name" value="Short-chain dehydrogenase reductase"/>
    <property type="match status" value="1"/>
</dbReference>
<dbReference type="PANTHER" id="PTHR24321:SF8">
    <property type="entry name" value="ESTRADIOL 17-BETA-DEHYDROGENASE 8-RELATED"/>
    <property type="match status" value="1"/>
</dbReference>
<dbReference type="PRINTS" id="PR00080">
    <property type="entry name" value="SDRFAMILY"/>
</dbReference>
<dbReference type="InterPro" id="IPR002347">
    <property type="entry name" value="SDR_fam"/>
</dbReference>
<dbReference type="InterPro" id="IPR020904">
    <property type="entry name" value="Sc_DH/Rdtase_CS"/>
</dbReference>
<evidence type="ECO:0000256" key="2">
    <source>
        <dbReference type="ARBA" id="ARBA00023002"/>
    </source>
</evidence>
<dbReference type="RefSeq" id="WP_144996746.1">
    <property type="nucleotide sequence ID" value="NZ_CP036281.1"/>
</dbReference>